<proteinExistence type="predicted"/>
<accession>A0AAV2JF84</accession>
<name>A0AAV2JF84_KNICA</name>
<evidence type="ECO:0000256" key="1">
    <source>
        <dbReference type="SAM" id="MobiDB-lite"/>
    </source>
</evidence>
<dbReference type="AlphaFoldDB" id="A0AAV2JF84"/>
<sequence length="135" mass="14581">MATLREMTSGEPSRDRQCGTSVSVDGSWLGLLARAAGRMHAEAEERSSQLAQDRGRAGAVALSSTDKGSRSKGAAGRHLEGECPPPQLVWPSLAAPQRLSVNSSLIVLFQRLQEDVVTFVKEPCVILRPLTDIWI</sequence>
<reference evidence="2 3" key="1">
    <citation type="submission" date="2024-04" db="EMBL/GenBank/DDBJ databases">
        <authorList>
            <person name="Waldvogel A.-M."/>
            <person name="Schoenle A."/>
        </authorList>
    </citation>
    <scope>NUCLEOTIDE SEQUENCE [LARGE SCALE GENOMIC DNA]</scope>
</reference>
<dbReference type="Proteomes" id="UP001497482">
    <property type="component" value="Chromosome 12"/>
</dbReference>
<evidence type="ECO:0000313" key="3">
    <source>
        <dbReference type="Proteomes" id="UP001497482"/>
    </source>
</evidence>
<dbReference type="EMBL" id="OZ035834">
    <property type="protein sequence ID" value="CAL1576328.1"/>
    <property type="molecule type" value="Genomic_DNA"/>
</dbReference>
<evidence type="ECO:0000313" key="2">
    <source>
        <dbReference type="EMBL" id="CAL1576328.1"/>
    </source>
</evidence>
<feature type="region of interest" description="Disordered" evidence="1">
    <location>
        <begin position="40"/>
        <end position="83"/>
    </location>
</feature>
<keyword evidence="3" id="KW-1185">Reference proteome</keyword>
<feature type="region of interest" description="Disordered" evidence="1">
    <location>
        <begin position="1"/>
        <end position="21"/>
    </location>
</feature>
<organism evidence="2 3">
    <name type="scientific">Knipowitschia caucasica</name>
    <name type="common">Caucasian dwarf goby</name>
    <name type="synonym">Pomatoschistus caucasicus</name>
    <dbReference type="NCBI Taxonomy" id="637954"/>
    <lineage>
        <taxon>Eukaryota</taxon>
        <taxon>Metazoa</taxon>
        <taxon>Chordata</taxon>
        <taxon>Craniata</taxon>
        <taxon>Vertebrata</taxon>
        <taxon>Euteleostomi</taxon>
        <taxon>Actinopterygii</taxon>
        <taxon>Neopterygii</taxon>
        <taxon>Teleostei</taxon>
        <taxon>Neoteleostei</taxon>
        <taxon>Acanthomorphata</taxon>
        <taxon>Gobiaria</taxon>
        <taxon>Gobiiformes</taxon>
        <taxon>Gobioidei</taxon>
        <taxon>Gobiidae</taxon>
        <taxon>Gobiinae</taxon>
        <taxon>Knipowitschia</taxon>
    </lineage>
</organism>
<protein>
    <submittedName>
        <fullName evidence="2">Uncharacterized protein</fullName>
    </submittedName>
</protein>
<gene>
    <name evidence="2" type="ORF">KC01_LOCUS7766</name>
</gene>